<reference evidence="3 4" key="1">
    <citation type="journal article" date="2014" name="Agronomy (Basel)">
        <title>A Draft Genome Sequence for Ensete ventricosum, the Drought-Tolerant Tree Against Hunger.</title>
        <authorList>
            <person name="Harrison J."/>
            <person name="Moore K.A."/>
            <person name="Paszkiewicz K."/>
            <person name="Jones T."/>
            <person name="Grant M."/>
            <person name="Ambacheew D."/>
            <person name="Muzemil S."/>
            <person name="Studholme D.J."/>
        </authorList>
    </citation>
    <scope>NUCLEOTIDE SEQUENCE [LARGE SCALE GENOMIC DNA]</scope>
</reference>
<organism evidence="3 4">
    <name type="scientific">Ensete ventricosum</name>
    <name type="common">Abyssinian banana</name>
    <name type="synonym">Musa ensete</name>
    <dbReference type="NCBI Taxonomy" id="4639"/>
    <lineage>
        <taxon>Eukaryota</taxon>
        <taxon>Viridiplantae</taxon>
        <taxon>Streptophyta</taxon>
        <taxon>Embryophyta</taxon>
        <taxon>Tracheophyta</taxon>
        <taxon>Spermatophyta</taxon>
        <taxon>Magnoliopsida</taxon>
        <taxon>Liliopsida</taxon>
        <taxon>Zingiberales</taxon>
        <taxon>Musaceae</taxon>
        <taxon>Ensete</taxon>
    </lineage>
</organism>
<sequence length="471" mass="52578">ASGRPRAASTGCVASPGRPPSMAGCSPSAAAPFESAAEILRKLQTLGFCFDLDVSNKETPGDENLSCLFDQILSVFLKEICYRRGEIRPLPAVLGDGLSVDLFKLYSIVQGKGGYDAVSDAQAWPSVAEAIGFESGIGSSLKLVFFKYLDPLDQCLQRGSGEKPMHERTGYTNPSSLMSRCGSRGTTNHKDCDCNSRLPPSTSKDQCSTPFGDVGSDSDDVIILEDTANGGFNHHKRKRNDLAAMLGWVRKLAKSPADHPSIANAWTSDKGKGKTYAAGEFYALAILSRQAMFFRRIRRTNPNQLHLQVTFLFLFANSSFYVVVRVPVNHRTGTYRPYRAVQGGSRQPRKKRKQQRRKKKTVRRRKSRNKKEEDRAREEVEEEEERRQSGIEGRRGSSGGRRRKKIEQWRRRKEEDGGVEEKEEEEGMYRTNKRQRMGGRRPTTAANKWPVSRGGSDGIRGNYGSNIVRNG</sequence>
<dbReference type="PROSITE" id="PS51011">
    <property type="entry name" value="ARID"/>
    <property type="match status" value="1"/>
</dbReference>
<dbReference type="PANTHER" id="PTHR46410:SF1">
    <property type="entry name" value="AT-RICH INTERACTIVE DOMAIN-CONTAINING PROTEIN 1"/>
    <property type="match status" value="1"/>
</dbReference>
<feature type="compositionally biased region" description="Basic residues" evidence="1">
    <location>
        <begin position="347"/>
        <end position="369"/>
    </location>
</feature>
<dbReference type="EMBL" id="AMZH03000693">
    <property type="protein sequence ID" value="RRT82443.1"/>
    <property type="molecule type" value="Genomic_DNA"/>
</dbReference>
<dbReference type="PANTHER" id="PTHR46410">
    <property type="entry name" value="AT-RICH INTERACTIVE DOMAIN-CONTAINING PROTEIN 2"/>
    <property type="match status" value="1"/>
</dbReference>
<feature type="region of interest" description="Disordered" evidence="1">
    <location>
        <begin position="335"/>
        <end position="471"/>
    </location>
</feature>
<accession>A0A427B1Q0</accession>
<name>A0A427B1Q0_ENSVE</name>
<dbReference type="Pfam" id="PF01388">
    <property type="entry name" value="ARID"/>
    <property type="match status" value="1"/>
</dbReference>
<evidence type="ECO:0000313" key="3">
    <source>
        <dbReference type="EMBL" id="RRT82443.1"/>
    </source>
</evidence>
<feature type="region of interest" description="Disordered" evidence="1">
    <location>
        <begin position="1"/>
        <end position="20"/>
    </location>
</feature>
<dbReference type="Gene3D" id="1.10.150.60">
    <property type="entry name" value="ARID DNA-binding domain"/>
    <property type="match status" value="1"/>
</dbReference>
<dbReference type="InterPro" id="IPR036431">
    <property type="entry name" value="ARID_dom_sf"/>
</dbReference>
<dbReference type="GO" id="GO:0003677">
    <property type="term" value="F:DNA binding"/>
    <property type="evidence" value="ECO:0007669"/>
    <property type="project" value="InterPro"/>
</dbReference>
<dbReference type="CDD" id="cd16100">
    <property type="entry name" value="ARID"/>
    <property type="match status" value="1"/>
</dbReference>
<dbReference type="AlphaFoldDB" id="A0A427B1Q0"/>
<dbReference type="SUPFAM" id="SSF46774">
    <property type="entry name" value="ARID-like"/>
    <property type="match status" value="1"/>
</dbReference>
<gene>
    <name evidence="3" type="ORF">B296_00004929</name>
</gene>
<evidence type="ECO:0000256" key="1">
    <source>
        <dbReference type="SAM" id="MobiDB-lite"/>
    </source>
</evidence>
<dbReference type="Proteomes" id="UP000287651">
    <property type="component" value="Unassembled WGS sequence"/>
</dbReference>
<dbReference type="InterPro" id="IPR001606">
    <property type="entry name" value="ARID_dom"/>
</dbReference>
<feature type="compositionally biased region" description="Basic and acidic residues" evidence="1">
    <location>
        <begin position="160"/>
        <end position="169"/>
    </location>
</feature>
<feature type="non-terminal residue" evidence="3">
    <location>
        <position position="1"/>
    </location>
</feature>
<feature type="region of interest" description="Disordered" evidence="1">
    <location>
        <begin position="159"/>
        <end position="182"/>
    </location>
</feature>
<dbReference type="SMART" id="SM01014">
    <property type="entry name" value="ARID"/>
    <property type="match status" value="1"/>
</dbReference>
<proteinExistence type="predicted"/>
<comment type="caution">
    <text evidence="3">The sequence shown here is derived from an EMBL/GenBank/DDBJ whole genome shotgun (WGS) entry which is preliminary data.</text>
</comment>
<evidence type="ECO:0000313" key="4">
    <source>
        <dbReference type="Proteomes" id="UP000287651"/>
    </source>
</evidence>
<dbReference type="SMART" id="SM00501">
    <property type="entry name" value="BRIGHT"/>
    <property type="match status" value="1"/>
</dbReference>
<feature type="compositionally biased region" description="Basic and acidic residues" evidence="1">
    <location>
        <begin position="385"/>
        <end position="395"/>
    </location>
</feature>
<protein>
    <recommendedName>
        <fullName evidence="2">ARID domain-containing protein</fullName>
    </recommendedName>
</protein>
<feature type="compositionally biased region" description="Basic and acidic residues" evidence="1">
    <location>
        <begin position="406"/>
        <end position="420"/>
    </location>
</feature>
<feature type="domain" description="ARID" evidence="2">
    <location>
        <begin position="63"/>
        <end position="157"/>
    </location>
</feature>
<evidence type="ECO:0000259" key="2">
    <source>
        <dbReference type="PROSITE" id="PS51011"/>
    </source>
</evidence>